<comment type="caution">
    <text evidence="2">The sequence shown here is derived from an EMBL/GenBank/DDBJ whole genome shotgun (WGS) entry which is preliminary data.</text>
</comment>
<protein>
    <submittedName>
        <fullName evidence="2">Uncharacterized protein</fullName>
    </submittedName>
</protein>
<gene>
    <name evidence="2" type="ORF">FOB60_000529</name>
</gene>
<reference evidence="2" key="1">
    <citation type="submission" date="2020-03" db="EMBL/GenBank/DDBJ databases">
        <title>FDA dAtabase for Regulatory Grade micrObial Sequences (FDA-ARGOS): Supporting development and validation of Infectious Disease Dx tests.</title>
        <authorList>
            <person name="Campos J."/>
            <person name="Goldberg B."/>
            <person name="Tallon L."/>
            <person name="Sadzewicz L."/>
            <person name="Vavikolanu K."/>
            <person name="Mehta A."/>
            <person name="Aluvathingal J."/>
            <person name="Nadendla S."/>
            <person name="Nandy P."/>
            <person name="Geyer C."/>
            <person name="Yan Y."/>
            <person name="Sichtig H."/>
        </authorList>
    </citation>
    <scope>NUCLEOTIDE SEQUENCE [LARGE SCALE GENOMIC DNA]</scope>
    <source>
        <strain evidence="2">FDAARGOS_652</strain>
    </source>
</reference>
<feature type="coiled-coil region" evidence="1">
    <location>
        <begin position="110"/>
        <end position="166"/>
    </location>
</feature>
<dbReference type="AlphaFoldDB" id="A0A8X7NRA9"/>
<organism evidence="2 3">
    <name type="scientific">Candida parapsilosis</name>
    <name type="common">Yeast</name>
    <dbReference type="NCBI Taxonomy" id="5480"/>
    <lineage>
        <taxon>Eukaryota</taxon>
        <taxon>Fungi</taxon>
        <taxon>Dikarya</taxon>
        <taxon>Ascomycota</taxon>
        <taxon>Saccharomycotina</taxon>
        <taxon>Pichiomycetes</taxon>
        <taxon>Debaryomycetaceae</taxon>
        <taxon>Candida/Lodderomyces clade</taxon>
        <taxon>Candida</taxon>
    </lineage>
</organism>
<dbReference type="EMBL" id="JABWAB010000001">
    <property type="protein sequence ID" value="KAF6058947.1"/>
    <property type="molecule type" value="Genomic_DNA"/>
</dbReference>
<sequence length="496" mass="57149">MQQKKHESEFHKDFHGPADSKTLKRLQSLAIQDDKVLESYEGQINTIFKMASVLQSGQEKSTQVADELYSKLRDDIPKPSVSTITALAIQLNKLKILDTKLRLDSIDFAKSQAVKKVDSLKIKSEEIQKEIDSIRLRLLNKETELIKAYSNKSDQLIKEIDDFQLTKIAQVERQAQKIQFQHFRILLEVALQKRDNKKLFLHHQPILILDEFLGYNLSAINQFLERLVVLQNQLSRLFDIHLPHSRTLTKYLPDTKFYDLLKRKEVMITGQKESMIDDNDDDREQKETTSMGIDNVSEKVIKLGDAYQLPLSSKTLNFQRRAARLTSPIEPVELNSIPVFRQNSTSSSTTRKITIPHRIINKPFNKLSIKDFLEFMVVIVKIVANFQVLLATLVIDTSEFTIEDWCNFEKILDKLANVEESEIATLNSIPSGSKFNLTSNSHDLLQQVYKSIVKSTYAQKHHNKALAFQTLNFNNLFLNESKTSRGDDWDLISEIL</sequence>
<evidence type="ECO:0000256" key="1">
    <source>
        <dbReference type="SAM" id="Coils"/>
    </source>
</evidence>
<evidence type="ECO:0000313" key="3">
    <source>
        <dbReference type="Proteomes" id="UP000590412"/>
    </source>
</evidence>
<accession>A0A8X7NRA9</accession>
<dbReference type="Proteomes" id="UP000590412">
    <property type="component" value="Unassembled WGS sequence"/>
</dbReference>
<evidence type="ECO:0000313" key="2">
    <source>
        <dbReference type="EMBL" id="KAF6058947.1"/>
    </source>
</evidence>
<keyword evidence="1" id="KW-0175">Coiled coil</keyword>
<name>A0A8X7NRA9_CANPA</name>
<proteinExistence type="predicted"/>